<keyword evidence="3" id="KW-1185">Reference proteome</keyword>
<evidence type="ECO:0000313" key="2">
    <source>
        <dbReference type="EMBL" id="OJD15655.1"/>
    </source>
</evidence>
<name>A0A1J9QHN7_9EURO</name>
<dbReference type="OrthoDB" id="10249433at2759"/>
<accession>A0A1J9QHN7</accession>
<feature type="domain" description="Serine aminopeptidase S33" evidence="1">
    <location>
        <begin position="36"/>
        <end position="295"/>
    </location>
</feature>
<dbReference type="STRING" id="1447872.A0A1J9QHN7"/>
<dbReference type="InterPro" id="IPR029058">
    <property type="entry name" value="AB_hydrolase_fold"/>
</dbReference>
<proteinExistence type="predicted"/>
<dbReference type="EMBL" id="LGRN01000144">
    <property type="protein sequence ID" value="OJD15655.1"/>
    <property type="molecule type" value="Genomic_DNA"/>
</dbReference>
<protein>
    <recommendedName>
        <fullName evidence="1">Serine aminopeptidase S33 domain-containing protein</fullName>
    </recommendedName>
</protein>
<dbReference type="Proteomes" id="UP000182235">
    <property type="component" value="Unassembled WGS sequence"/>
</dbReference>
<evidence type="ECO:0000259" key="1">
    <source>
        <dbReference type="Pfam" id="PF12146"/>
    </source>
</evidence>
<gene>
    <name evidence="2" type="ORF">AJ78_04116</name>
</gene>
<dbReference type="SUPFAM" id="SSF53474">
    <property type="entry name" value="alpha/beta-Hydrolases"/>
    <property type="match status" value="1"/>
</dbReference>
<evidence type="ECO:0000313" key="3">
    <source>
        <dbReference type="Proteomes" id="UP000182235"/>
    </source>
</evidence>
<dbReference type="InterPro" id="IPR051044">
    <property type="entry name" value="MAG_DAG_Lipase"/>
</dbReference>
<dbReference type="AlphaFoldDB" id="A0A1J9QHN7"/>
<dbReference type="InterPro" id="IPR022742">
    <property type="entry name" value="Hydrolase_4"/>
</dbReference>
<organism evidence="2 3">
    <name type="scientific">Emergomyces pasteurianus Ep9510</name>
    <dbReference type="NCBI Taxonomy" id="1447872"/>
    <lineage>
        <taxon>Eukaryota</taxon>
        <taxon>Fungi</taxon>
        <taxon>Dikarya</taxon>
        <taxon>Ascomycota</taxon>
        <taxon>Pezizomycotina</taxon>
        <taxon>Eurotiomycetes</taxon>
        <taxon>Eurotiomycetidae</taxon>
        <taxon>Onygenales</taxon>
        <taxon>Ajellomycetaceae</taxon>
        <taxon>Emergomyces</taxon>
    </lineage>
</organism>
<sequence length="322" mass="35280">MLSGIIFLPSLSATPDPFCALFKLADWKQTIQTDGPPNAIVAFVHGFSDHCNAYYDFFPTLTSYGIEVRALDQRGWGRSVTNKASRGRTGKTEVVMSDLHSFVTSIFDSVKSTASSDTNASPPATPVFIMGHSKGGAEVLYYALNSSLDVPPICGVLAYSPLIALHPSTRPWNLTVFMGRIASRVLPKFQLVQPLNENLMSRDKRVCEEWRQDPLCHDTGTLEGMAGMLDRGTWLDSEHAGKAGQYKGPIWVCHGSADEVNSYEASRRFVERLESDDKTFKSYQGAYHKLHAEPEGVKEALAKDVAEWILKRCGSAVGGGGV</sequence>
<dbReference type="Gene3D" id="3.40.50.1820">
    <property type="entry name" value="alpha/beta hydrolase"/>
    <property type="match status" value="1"/>
</dbReference>
<dbReference type="Pfam" id="PF12146">
    <property type="entry name" value="Hydrolase_4"/>
    <property type="match status" value="1"/>
</dbReference>
<dbReference type="PANTHER" id="PTHR11614">
    <property type="entry name" value="PHOSPHOLIPASE-RELATED"/>
    <property type="match status" value="1"/>
</dbReference>
<comment type="caution">
    <text evidence="2">The sequence shown here is derived from an EMBL/GenBank/DDBJ whole genome shotgun (WGS) entry which is preliminary data.</text>
</comment>
<reference evidence="2 3" key="1">
    <citation type="submission" date="2015-07" db="EMBL/GenBank/DDBJ databases">
        <title>Emmonsia species relationships and genome sequence.</title>
        <authorList>
            <consortium name="The Broad Institute Genomics Platform"/>
            <person name="Cuomo C.A."/>
            <person name="Munoz J.F."/>
            <person name="Imamovic A."/>
            <person name="Priest M.E."/>
            <person name="Young S."/>
            <person name="Clay O.K."/>
            <person name="McEwen J.G."/>
        </authorList>
    </citation>
    <scope>NUCLEOTIDE SEQUENCE [LARGE SCALE GENOMIC DNA]</scope>
    <source>
        <strain evidence="2 3">UAMH 9510</strain>
    </source>
</reference>